<dbReference type="OrthoDB" id="265761at2759"/>
<dbReference type="AlphaFoldDB" id="A0A1R3RXS9"/>
<accession>A0A1R3RXS9</accession>
<dbReference type="SUPFAM" id="SSF54637">
    <property type="entry name" value="Thioesterase/thiol ester dehydrase-isomerase"/>
    <property type="match status" value="1"/>
</dbReference>
<feature type="signal peptide" evidence="2">
    <location>
        <begin position="1"/>
        <end position="29"/>
    </location>
</feature>
<dbReference type="EMBL" id="KV907495">
    <property type="protein sequence ID" value="OOF99260.1"/>
    <property type="molecule type" value="Genomic_DNA"/>
</dbReference>
<keyword evidence="4" id="KW-1185">Reference proteome</keyword>
<evidence type="ECO:0000256" key="2">
    <source>
        <dbReference type="SAM" id="SignalP"/>
    </source>
</evidence>
<dbReference type="InterPro" id="IPR051490">
    <property type="entry name" value="THEM6_lcsJ_thioesterase"/>
</dbReference>
<protein>
    <recommendedName>
        <fullName evidence="5">Thioesterase domain-containing protein</fullName>
    </recommendedName>
</protein>
<dbReference type="PANTHER" id="PTHR12475">
    <property type="match status" value="1"/>
</dbReference>
<gene>
    <name evidence="3" type="ORF">ASPCADRAFT_2682</name>
</gene>
<sequence length="264" mass="29743">MTTAGLAQSWTSWWGLALVLVPLLANAKALPGIWHLRVFRALTPFQDLHLQSAYQPAIFRSISIRTHSPMMECDYNWHKSNSTYFADLDVSRAKLIATHFTSVLAHWEGANDTDLSKPRGLALVLAGVSCTFLKELKPYERYDVVSQILSWDQKWVYIVSCFKRGNERDGSIFALAMAKYIFKSGHLTVQPEAVLDKAGFLPPRAPEQAAVVTGVELRLQGPRQKRQEEWDSIDEARLKRLELVHGFGGNVKECIRLFQGTGLS</sequence>
<proteinExistence type="inferred from homology"/>
<dbReference type="InterPro" id="IPR029069">
    <property type="entry name" value="HotDog_dom_sf"/>
</dbReference>
<dbReference type="VEuPathDB" id="FungiDB:ASPCADRAFT_2682"/>
<name>A0A1R3RXS9_ASPC5</name>
<evidence type="ECO:0000313" key="4">
    <source>
        <dbReference type="Proteomes" id="UP000188318"/>
    </source>
</evidence>
<dbReference type="Gene3D" id="3.10.129.10">
    <property type="entry name" value="Hotdog Thioesterase"/>
    <property type="match status" value="1"/>
</dbReference>
<dbReference type="Pfam" id="PF13279">
    <property type="entry name" value="4HBT_2"/>
    <property type="match status" value="1"/>
</dbReference>
<dbReference type="PANTHER" id="PTHR12475:SF4">
    <property type="entry name" value="PROTEIN THEM6"/>
    <property type="match status" value="1"/>
</dbReference>
<dbReference type="CDD" id="cd00586">
    <property type="entry name" value="4HBT"/>
    <property type="match status" value="1"/>
</dbReference>
<evidence type="ECO:0008006" key="5">
    <source>
        <dbReference type="Google" id="ProtNLM"/>
    </source>
</evidence>
<feature type="chain" id="PRO_5012932736" description="Thioesterase domain-containing protein" evidence="2">
    <location>
        <begin position="30"/>
        <end position="264"/>
    </location>
</feature>
<evidence type="ECO:0000313" key="3">
    <source>
        <dbReference type="EMBL" id="OOF99260.1"/>
    </source>
</evidence>
<reference evidence="4" key="1">
    <citation type="journal article" date="2017" name="Genome Biol.">
        <title>Comparative genomics reveals high biological diversity and specific adaptations in the industrially and medically important fungal genus Aspergillus.</title>
        <authorList>
            <person name="de Vries R.P."/>
            <person name="Riley R."/>
            <person name="Wiebenga A."/>
            <person name="Aguilar-Osorio G."/>
            <person name="Amillis S."/>
            <person name="Uchima C.A."/>
            <person name="Anderluh G."/>
            <person name="Asadollahi M."/>
            <person name="Askin M."/>
            <person name="Barry K."/>
            <person name="Battaglia E."/>
            <person name="Bayram O."/>
            <person name="Benocci T."/>
            <person name="Braus-Stromeyer S.A."/>
            <person name="Caldana C."/>
            <person name="Canovas D."/>
            <person name="Cerqueira G.C."/>
            <person name="Chen F."/>
            <person name="Chen W."/>
            <person name="Choi C."/>
            <person name="Clum A."/>
            <person name="Dos Santos R.A."/>
            <person name="Damasio A.R."/>
            <person name="Diallinas G."/>
            <person name="Emri T."/>
            <person name="Fekete E."/>
            <person name="Flipphi M."/>
            <person name="Freyberg S."/>
            <person name="Gallo A."/>
            <person name="Gournas C."/>
            <person name="Habgood R."/>
            <person name="Hainaut M."/>
            <person name="Harispe M.L."/>
            <person name="Henrissat B."/>
            <person name="Hilden K.S."/>
            <person name="Hope R."/>
            <person name="Hossain A."/>
            <person name="Karabika E."/>
            <person name="Karaffa L."/>
            <person name="Karanyi Z."/>
            <person name="Krasevec N."/>
            <person name="Kuo A."/>
            <person name="Kusch H."/>
            <person name="LaButti K."/>
            <person name="Lagendijk E.L."/>
            <person name="Lapidus A."/>
            <person name="Levasseur A."/>
            <person name="Lindquist E."/>
            <person name="Lipzen A."/>
            <person name="Logrieco A.F."/>
            <person name="MacCabe A."/>
            <person name="Maekelae M.R."/>
            <person name="Malavazi I."/>
            <person name="Melin P."/>
            <person name="Meyer V."/>
            <person name="Mielnichuk N."/>
            <person name="Miskei M."/>
            <person name="Molnar A.P."/>
            <person name="Mule G."/>
            <person name="Ngan C.Y."/>
            <person name="Orejas M."/>
            <person name="Orosz E."/>
            <person name="Ouedraogo J.P."/>
            <person name="Overkamp K.M."/>
            <person name="Park H.-S."/>
            <person name="Perrone G."/>
            <person name="Piumi F."/>
            <person name="Punt P.J."/>
            <person name="Ram A.F."/>
            <person name="Ramon A."/>
            <person name="Rauscher S."/>
            <person name="Record E."/>
            <person name="Riano-Pachon D.M."/>
            <person name="Robert V."/>
            <person name="Roehrig J."/>
            <person name="Ruller R."/>
            <person name="Salamov A."/>
            <person name="Salih N.S."/>
            <person name="Samson R.A."/>
            <person name="Sandor E."/>
            <person name="Sanguinetti M."/>
            <person name="Schuetze T."/>
            <person name="Sepcic K."/>
            <person name="Shelest E."/>
            <person name="Sherlock G."/>
            <person name="Sophianopoulou V."/>
            <person name="Squina F.M."/>
            <person name="Sun H."/>
            <person name="Susca A."/>
            <person name="Todd R.B."/>
            <person name="Tsang A."/>
            <person name="Unkles S.E."/>
            <person name="van de Wiele N."/>
            <person name="van Rossen-Uffink D."/>
            <person name="Oliveira J.V."/>
            <person name="Vesth T.C."/>
            <person name="Visser J."/>
            <person name="Yu J.-H."/>
            <person name="Zhou M."/>
            <person name="Andersen M.R."/>
            <person name="Archer D.B."/>
            <person name="Baker S.E."/>
            <person name="Benoit I."/>
            <person name="Brakhage A.A."/>
            <person name="Braus G.H."/>
            <person name="Fischer R."/>
            <person name="Frisvad J.C."/>
            <person name="Goldman G.H."/>
            <person name="Houbraken J."/>
            <person name="Oakley B."/>
            <person name="Pocsi I."/>
            <person name="Scazzocchio C."/>
            <person name="Seiboth B."/>
            <person name="vanKuyk P.A."/>
            <person name="Wortman J."/>
            <person name="Dyer P.S."/>
            <person name="Grigoriev I.V."/>
        </authorList>
    </citation>
    <scope>NUCLEOTIDE SEQUENCE [LARGE SCALE GENOMIC DNA]</scope>
    <source>
        <strain evidence="4">ITEM 5010</strain>
    </source>
</reference>
<evidence type="ECO:0000256" key="1">
    <source>
        <dbReference type="ARBA" id="ARBA00038476"/>
    </source>
</evidence>
<comment type="similarity">
    <text evidence="1">Belongs to the lcsJ thioesterase family.</text>
</comment>
<organism evidence="3 4">
    <name type="scientific">Aspergillus carbonarius (strain ITEM 5010)</name>
    <dbReference type="NCBI Taxonomy" id="602072"/>
    <lineage>
        <taxon>Eukaryota</taxon>
        <taxon>Fungi</taxon>
        <taxon>Dikarya</taxon>
        <taxon>Ascomycota</taxon>
        <taxon>Pezizomycotina</taxon>
        <taxon>Eurotiomycetes</taxon>
        <taxon>Eurotiomycetidae</taxon>
        <taxon>Eurotiales</taxon>
        <taxon>Aspergillaceae</taxon>
        <taxon>Aspergillus</taxon>
        <taxon>Aspergillus subgen. Circumdati</taxon>
    </lineage>
</organism>
<keyword evidence="2" id="KW-0732">Signal</keyword>
<dbReference type="Proteomes" id="UP000188318">
    <property type="component" value="Unassembled WGS sequence"/>
</dbReference>